<organism evidence="1 2">
    <name type="scientific">Polyplax serrata</name>
    <name type="common">Common mouse louse</name>
    <dbReference type="NCBI Taxonomy" id="468196"/>
    <lineage>
        <taxon>Eukaryota</taxon>
        <taxon>Metazoa</taxon>
        <taxon>Ecdysozoa</taxon>
        <taxon>Arthropoda</taxon>
        <taxon>Hexapoda</taxon>
        <taxon>Insecta</taxon>
        <taxon>Pterygota</taxon>
        <taxon>Neoptera</taxon>
        <taxon>Paraneoptera</taxon>
        <taxon>Psocodea</taxon>
        <taxon>Troctomorpha</taxon>
        <taxon>Phthiraptera</taxon>
        <taxon>Anoplura</taxon>
        <taxon>Polyplacidae</taxon>
        <taxon>Polyplax</taxon>
    </lineage>
</organism>
<evidence type="ECO:0000313" key="2">
    <source>
        <dbReference type="Proteomes" id="UP001359485"/>
    </source>
</evidence>
<dbReference type="EMBL" id="JAWJWF010000001">
    <property type="protein sequence ID" value="KAK6641943.1"/>
    <property type="molecule type" value="Genomic_DNA"/>
</dbReference>
<dbReference type="Proteomes" id="UP001359485">
    <property type="component" value="Unassembled WGS sequence"/>
</dbReference>
<accession>A0ABR1BES9</accession>
<name>A0ABR1BES9_POLSC</name>
<keyword evidence="2" id="KW-1185">Reference proteome</keyword>
<proteinExistence type="predicted"/>
<gene>
    <name evidence="1" type="ORF">RUM44_013663</name>
</gene>
<reference evidence="1 2" key="1">
    <citation type="submission" date="2023-09" db="EMBL/GenBank/DDBJ databases">
        <title>Genomes of two closely related lineages of the louse Polyplax serrata with different host specificities.</title>
        <authorList>
            <person name="Martinu J."/>
            <person name="Tarabai H."/>
            <person name="Stefka J."/>
            <person name="Hypsa V."/>
        </authorList>
    </citation>
    <scope>NUCLEOTIDE SEQUENCE [LARGE SCALE GENOMIC DNA]</scope>
    <source>
        <strain evidence="1">98ZLc_SE</strain>
    </source>
</reference>
<sequence>MAVYVVDSISRNMLEMTNDLRRAQKSKLLFLFLTDGNLSTVHIGNSLKLDSRSRAKTTNTSDVELKITETNSHLSVRHLTSVRLPCEYAVPPIAGKRRKSPVTRLAPLTLHRHRRRLKKKKVLDEFLTHEGLQKKSSVENVAEILIIKTEVSRPCLMDPIKLHPQ</sequence>
<comment type="caution">
    <text evidence="1">The sequence shown here is derived from an EMBL/GenBank/DDBJ whole genome shotgun (WGS) entry which is preliminary data.</text>
</comment>
<protein>
    <submittedName>
        <fullName evidence="1">Uncharacterized protein</fullName>
    </submittedName>
</protein>
<evidence type="ECO:0000313" key="1">
    <source>
        <dbReference type="EMBL" id="KAK6641943.1"/>
    </source>
</evidence>